<evidence type="ECO:0000259" key="3">
    <source>
        <dbReference type="PROSITE" id="PS50020"/>
    </source>
</evidence>
<gene>
    <name evidence="4" type="ORF">PCOS0759_LOCUS1250</name>
</gene>
<evidence type="ECO:0000313" key="4">
    <source>
        <dbReference type="EMBL" id="CAD9078018.1"/>
    </source>
</evidence>
<feature type="compositionally biased region" description="Polar residues" evidence="1">
    <location>
        <begin position="37"/>
        <end position="46"/>
    </location>
</feature>
<sequence>MPLQSATAAHPNARSSTLPPQFQSNVFGQQNPPSVINIPSSMQPSDSNRRHQGYHHNDTSHSTNNILNRSGSVSLSLALAVGGICLAIFSIWQCLEAFLALPIIRSSWTKVGLVLMGLLYVGGFFVGLWSIMSAILNVMPDHHTNTAPKSKWYWILMFRRISIIGNLVAFIVFVLLMVIVSVSIEYWEIFAVLCCYGCCFVCIFSTLLNEIMRIKVKMAVMRGASADDASQQPGAQRRAVSGAQQQRHSAMQSSTGAPASADDWLDAELPPSWERKLDPITGRYFYVDHINRRTTWVHPMLDEEVMTSLASYAVPPSTADRAPGASGASSTMGNFYRQPENPDSKEVAAYTSAYTTTNAPPLVDNNSLYDNDEVDGINYNAPDHVNNSSDDDNAFHARP</sequence>
<feature type="region of interest" description="Disordered" evidence="1">
    <location>
        <begin position="318"/>
        <end position="343"/>
    </location>
</feature>
<dbReference type="SMART" id="SM00456">
    <property type="entry name" value="WW"/>
    <property type="match status" value="1"/>
</dbReference>
<keyword evidence="2" id="KW-0812">Transmembrane</keyword>
<dbReference type="SUPFAM" id="SSF51045">
    <property type="entry name" value="WW domain"/>
    <property type="match status" value="1"/>
</dbReference>
<reference evidence="4" key="1">
    <citation type="submission" date="2021-01" db="EMBL/GenBank/DDBJ databases">
        <authorList>
            <person name="Corre E."/>
            <person name="Pelletier E."/>
            <person name="Niang G."/>
            <person name="Scheremetjew M."/>
            <person name="Finn R."/>
            <person name="Kale V."/>
            <person name="Holt S."/>
            <person name="Cochrane G."/>
            <person name="Meng A."/>
            <person name="Brown T."/>
            <person name="Cohen L."/>
        </authorList>
    </citation>
    <scope>NUCLEOTIDE SEQUENCE</scope>
    <source>
        <strain evidence="4">WS</strain>
    </source>
</reference>
<proteinExistence type="predicted"/>
<dbReference type="InterPro" id="IPR036020">
    <property type="entry name" value="WW_dom_sf"/>
</dbReference>
<feature type="region of interest" description="Disordered" evidence="1">
    <location>
        <begin position="355"/>
        <end position="399"/>
    </location>
</feature>
<keyword evidence="2" id="KW-1133">Transmembrane helix</keyword>
<evidence type="ECO:0000256" key="2">
    <source>
        <dbReference type="SAM" id="Phobius"/>
    </source>
</evidence>
<keyword evidence="2" id="KW-0472">Membrane</keyword>
<feature type="region of interest" description="Disordered" evidence="1">
    <location>
        <begin position="37"/>
        <end position="65"/>
    </location>
</feature>
<evidence type="ECO:0000256" key="1">
    <source>
        <dbReference type="SAM" id="MobiDB-lite"/>
    </source>
</evidence>
<feature type="transmembrane region" description="Helical" evidence="2">
    <location>
        <begin position="186"/>
        <end position="208"/>
    </location>
</feature>
<dbReference type="Gene3D" id="2.20.70.10">
    <property type="match status" value="1"/>
</dbReference>
<feature type="transmembrane region" description="Helical" evidence="2">
    <location>
        <begin position="157"/>
        <end position="180"/>
    </location>
</feature>
<organism evidence="4">
    <name type="scientific">Percolomonas cosmopolitus</name>
    <dbReference type="NCBI Taxonomy" id="63605"/>
    <lineage>
        <taxon>Eukaryota</taxon>
        <taxon>Discoba</taxon>
        <taxon>Heterolobosea</taxon>
        <taxon>Tetramitia</taxon>
        <taxon>Eutetramitia</taxon>
        <taxon>Percolomonadidae</taxon>
        <taxon>Percolomonas</taxon>
    </lineage>
</organism>
<feature type="compositionally biased region" description="Polar residues" evidence="1">
    <location>
        <begin position="242"/>
        <end position="257"/>
    </location>
</feature>
<dbReference type="CDD" id="cd00201">
    <property type="entry name" value="WW"/>
    <property type="match status" value="1"/>
</dbReference>
<feature type="transmembrane region" description="Helical" evidence="2">
    <location>
        <begin position="112"/>
        <end position="136"/>
    </location>
</feature>
<dbReference type="InterPro" id="IPR001202">
    <property type="entry name" value="WW_dom"/>
</dbReference>
<dbReference type="PROSITE" id="PS01159">
    <property type="entry name" value="WW_DOMAIN_1"/>
    <property type="match status" value="1"/>
</dbReference>
<feature type="transmembrane region" description="Helical" evidence="2">
    <location>
        <begin position="73"/>
        <end position="92"/>
    </location>
</feature>
<dbReference type="AlphaFoldDB" id="A0A7S1PFF2"/>
<feature type="region of interest" description="Disordered" evidence="1">
    <location>
        <begin position="227"/>
        <end position="261"/>
    </location>
</feature>
<dbReference type="EMBL" id="HBGD01001520">
    <property type="protein sequence ID" value="CAD9078018.1"/>
    <property type="molecule type" value="Transcribed_RNA"/>
</dbReference>
<dbReference type="PROSITE" id="PS50020">
    <property type="entry name" value="WW_DOMAIN_2"/>
    <property type="match status" value="1"/>
</dbReference>
<feature type="domain" description="WW" evidence="3">
    <location>
        <begin position="267"/>
        <end position="301"/>
    </location>
</feature>
<accession>A0A7S1PFF2</accession>
<dbReference type="Pfam" id="PF00397">
    <property type="entry name" value="WW"/>
    <property type="match status" value="1"/>
</dbReference>
<feature type="region of interest" description="Disordered" evidence="1">
    <location>
        <begin position="1"/>
        <end position="24"/>
    </location>
</feature>
<name>A0A7S1PFF2_9EUKA</name>
<protein>
    <recommendedName>
        <fullName evidence="3">WW domain-containing protein</fullName>
    </recommendedName>
</protein>